<name>A0ABR3ZU74_9LECA</name>
<dbReference type="InterPro" id="IPR013087">
    <property type="entry name" value="Znf_C2H2_type"/>
</dbReference>
<dbReference type="Pfam" id="PF26176">
    <property type="entry name" value="zf_C2H2_17_2"/>
    <property type="match status" value="1"/>
</dbReference>
<feature type="domain" description="C2H2-type" evidence="1">
    <location>
        <begin position="203"/>
        <end position="232"/>
    </location>
</feature>
<accession>A0ABR3ZU74</accession>
<dbReference type="Proteomes" id="UP001590950">
    <property type="component" value="Unassembled WGS sequence"/>
</dbReference>
<proteinExistence type="predicted"/>
<keyword evidence="3" id="KW-1185">Reference proteome</keyword>
<gene>
    <name evidence="2" type="ORF">N7G274_010502</name>
</gene>
<feature type="domain" description="C2H2-type" evidence="1">
    <location>
        <begin position="171"/>
        <end position="196"/>
    </location>
</feature>
<evidence type="ECO:0000259" key="1">
    <source>
        <dbReference type="SMART" id="SM00355"/>
    </source>
</evidence>
<reference evidence="2 3" key="1">
    <citation type="submission" date="2024-09" db="EMBL/GenBank/DDBJ databases">
        <title>Rethinking Asexuality: The Enigmatic Case of Functional Sexual Genes in Lepraria (Stereocaulaceae).</title>
        <authorList>
            <person name="Doellman M."/>
            <person name="Sun Y."/>
            <person name="Barcenas-Pena A."/>
            <person name="Lumbsch H.T."/>
            <person name="Grewe F."/>
        </authorList>
    </citation>
    <scope>NUCLEOTIDE SEQUENCE [LARGE SCALE GENOMIC DNA]</scope>
    <source>
        <strain evidence="2 3">Mercado 3170</strain>
    </source>
</reference>
<evidence type="ECO:0000313" key="2">
    <source>
        <dbReference type="EMBL" id="KAL2036778.1"/>
    </source>
</evidence>
<organism evidence="2 3">
    <name type="scientific">Stereocaulon virgatum</name>
    <dbReference type="NCBI Taxonomy" id="373712"/>
    <lineage>
        <taxon>Eukaryota</taxon>
        <taxon>Fungi</taxon>
        <taxon>Dikarya</taxon>
        <taxon>Ascomycota</taxon>
        <taxon>Pezizomycotina</taxon>
        <taxon>Lecanoromycetes</taxon>
        <taxon>OSLEUM clade</taxon>
        <taxon>Lecanoromycetidae</taxon>
        <taxon>Lecanorales</taxon>
        <taxon>Lecanorineae</taxon>
        <taxon>Stereocaulaceae</taxon>
        <taxon>Stereocaulon</taxon>
    </lineage>
</organism>
<dbReference type="Gene3D" id="3.30.160.60">
    <property type="entry name" value="Classic Zinc Finger"/>
    <property type="match status" value="1"/>
</dbReference>
<sequence>MYDRIPYPKFVSPFQWLIGPQDFYGQESPYGENPVTLAPFTGDANMQGVSSDNAEHLGPWQASGDHSMLSKCAELPSPKSQGKDVGNKNINEILSVTPGERCSCLLCLPRPTWLETANESGDDWSPAYAYCRVLGCDWEYSDAPTVYSAAWRHEKSHFYDTTRNEAGVKKLICKQEYCKYSTKRYSDIKRHYAAKHCKNAKKFPCHIIGCKFSGDNGFPRKDKLRDHLKASHRDMFAPGKPVQTIKPKVEISKAGGNV</sequence>
<evidence type="ECO:0000313" key="3">
    <source>
        <dbReference type="Proteomes" id="UP001590950"/>
    </source>
</evidence>
<dbReference type="EMBL" id="JBEFKJ010000051">
    <property type="protein sequence ID" value="KAL2036778.1"/>
    <property type="molecule type" value="Genomic_DNA"/>
</dbReference>
<dbReference type="SMART" id="SM00355">
    <property type="entry name" value="ZnF_C2H2"/>
    <property type="match status" value="2"/>
</dbReference>
<dbReference type="InterPro" id="IPR059095">
    <property type="entry name" value="Znf_C2H2_17_2nd"/>
</dbReference>
<protein>
    <recommendedName>
        <fullName evidence="1">C2H2-type domain-containing protein</fullName>
    </recommendedName>
</protein>
<comment type="caution">
    <text evidence="2">The sequence shown here is derived from an EMBL/GenBank/DDBJ whole genome shotgun (WGS) entry which is preliminary data.</text>
</comment>